<dbReference type="Gene3D" id="3.30.70.120">
    <property type="match status" value="1"/>
</dbReference>
<dbReference type="Pfam" id="PF06153">
    <property type="entry name" value="CdAMP_rec"/>
    <property type="match status" value="1"/>
</dbReference>
<proteinExistence type="predicted"/>
<reference evidence="2" key="1">
    <citation type="submission" date="2017-05" db="EMBL/GenBank/DDBJ databases">
        <authorList>
            <person name="Kirkegaard R."/>
            <person name="Mcilroy J S."/>
        </authorList>
    </citation>
    <scope>NUCLEOTIDE SEQUENCE [LARGE SCALE GENOMIC DNA]</scope>
</reference>
<dbReference type="OrthoDB" id="9794275at2"/>
<dbReference type="PANTHER" id="PTHR38456:SF1">
    <property type="entry name" value="CYCLIC DI-AMP RECEPTOR A"/>
    <property type="match status" value="1"/>
</dbReference>
<dbReference type="InterPro" id="IPR015867">
    <property type="entry name" value="N-reg_PII/ATP_PRibTrfase_C"/>
</dbReference>
<dbReference type="RefSeq" id="WP_087861653.1">
    <property type="nucleotide sequence ID" value="NZ_LT859958.1"/>
</dbReference>
<evidence type="ECO:0008006" key="3">
    <source>
        <dbReference type="Google" id="ProtNLM"/>
    </source>
</evidence>
<dbReference type="InterPro" id="IPR011322">
    <property type="entry name" value="N-reg_PII-like_a/b"/>
</dbReference>
<name>A0A1Y6K269_9CHLR</name>
<dbReference type="InterPro" id="IPR010375">
    <property type="entry name" value="CdAMP_rec"/>
</dbReference>
<keyword evidence="2" id="KW-1185">Reference proteome</keyword>
<dbReference type="AlphaFoldDB" id="A0A1Y6K269"/>
<protein>
    <recommendedName>
        <fullName evidence="3">Nitrogen regulatory protein P-II</fullName>
    </recommendedName>
</protein>
<sequence length="88" mass="9726">MKLIIAIVKDEDNDAVSTGLTELGFRVTFIASTGGFLRSGRSTLLIGVEDDQVETALLVIRENCIKAPQEKEKRATIFVLKVDQFTQL</sequence>
<accession>A0A1Y6K269</accession>
<dbReference type="EMBL" id="LT859958">
    <property type="protein sequence ID" value="SMX53734.1"/>
    <property type="molecule type" value="Genomic_DNA"/>
</dbReference>
<dbReference type="KEGG" id="abat:CFX1CAM_0669"/>
<dbReference type="PANTHER" id="PTHR38456">
    <property type="entry name" value="CYCLIC DI-AMP RECEPTOR A"/>
    <property type="match status" value="1"/>
</dbReference>
<organism evidence="1 2">
    <name type="scientific">Candidatus Brevifilum fermentans</name>
    <dbReference type="NCBI Taxonomy" id="1986204"/>
    <lineage>
        <taxon>Bacteria</taxon>
        <taxon>Bacillati</taxon>
        <taxon>Chloroflexota</taxon>
        <taxon>Anaerolineae</taxon>
        <taxon>Anaerolineales</taxon>
        <taxon>Anaerolineaceae</taxon>
        <taxon>Candidatus Brevifilum</taxon>
    </lineage>
</organism>
<gene>
    <name evidence="1" type="ORF">CFX1CAM_0669</name>
</gene>
<dbReference type="SUPFAM" id="SSF54913">
    <property type="entry name" value="GlnB-like"/>
    <property type="match status" value="1"/>
</dbReference>
<evidence type="ECO:0000313" key="1">
    <source>
        <dbReference type="EMBL" id="SMX53734.1"/>
    </source>
</evidence>
<evidence type="ECO:0000313" key="2">
    <source>
        <dbReference type="Proteomes" id="UP000195514"/>
    </source>
</evidence>
<dbReference type="Proteomes" id="UP000195514">
    <property type="component" value="Chromosome I"/>
</dbReference>